<keyword evidence="2" id="KW-1185">Reference proteome</keyword>
<evidence type="ECO:0000313" key="1">
    <source>
        <dbReference type="EMBL" id="TEB21276.1"/>
    </source>
</evidence>
<comment type="caution">
    <text evidence="1">The sequence shown here is derived from an EMBL/GenBank/DDBJ whole genome shotgun (WGS) entry which is preliminary data.</text>
</comment>
<protein>
    <submittedName>
        <fullName evidence="1">Uncharacterized protein</fullName>
    </submittedName>
</protein>
<reference evidence="1 2" key="1">
    <citation type="journal article" date="2019" name="Nat. Ecol. Evol.">
        <title>Megaphylogeny resolves global patterns of mushroom evolution.</title>
        <authorList>
            <person name="Varga T."/>
            <person name="Krizsan K."/>
            <person name="Foldi C."/>
            <person name="Dima B."/>
            <person name="Sanchez-Garcia M."/>
            <person name="Sanchez-Ramirez S."/>
            <person name="Szollosi G.J."/>
            <person name="Szarkandi J.G."/>
            <person name="Papp V."/>
            <person name="Albert L."/>
            <person name="Andreopoulos W."/>
            <person name="Angelini C."/>
            <person name="Antonin V."/>
            <person name="Barry K.W."/>
            <person name="Bougher N.L."/>
            <person name="Buchanan P."/>
            <person name="Buyck B."/>
            <person name="Bense V."/>
            <person name="Catcheside P."/>
            <person name="Chovatia M."/>
            <person name="Cooper J."/>
            <person name="Damon W."/>
            <person name="Desjardin D."/>
            <person name="Finy P."/>
            <person name="Geml J."/>
            <person name="Haridas S."/>
            <person name="Hughes K."/>
            <person name="Justo A."/>
            <person name="Karasinski D."/>
            <person name="Kautmanova I."/>
            <person name="Kiss B."/>
            <person name="Kocsube S."/>
            <person name="Kotiranta H."/>
            <person name="LaButti K.M."/>
            <person name="Lechner B.E."/>
            <person name="Liimatainen K."/>
            <person name="Lipzen A."/>
            <person name="Lukacs Z."/>
            <person name="Mihaltcheva S."/>
            <person name="Morgado L.N."/>
            <person name="Niskanen T."/>
            <person name="Noordeloos M.E."/>
            <person name="Ohm R.A."/>
            <person name="Ortiz-Santana B."/>
            <person name="Ovrebo C."/>
            <person name="Racz N."/>
            <person name="Riley R."/>
            <person name="Savchenko A."/>
            <person name="Shiryaev A."/>
            <person name="Soop K."/>
            <person name="Spirin V."/>
            <person name="Szebenyi C."/>
            <person name="Tomsovsky M."/>
            <person name="Tulloss R.E."/>
            <person name="Uehling J."/>
            <person name="Grigoriev I.V."/>
            <person name="Vagvolgyi C."/>
            <person name="Papp T."/>
            <person name="Martin F.M."/>
            <person name="Miettinen O."/>
            <person name="Hibbett D.S."/>
            <person name="Nagy L.G."/>
        </authorList>
    </citation>
    <scope>NUCLEOTIDE SEQUENCE [LARGE SCALE GENOMIC DNA]</scope>
    <source>
        <strain evidence="1 2">FP101781</strain>
    </source>
</reference>
<sequence>MSVDVLGTNKTVYNGYEDRIVSTPKREGYTMSHSNRSRIAEYFKRAIKPRPGLAAIKKELPPTYCLRGNFCLGRSAHIHTTWADGNSDEHHESTYVRYDLLLMLNRREVDTVWYSRVMSIMAVDLPGDCNVYGKCTDKTHLLAVVQPCNMGQKDA</sequence>
<gene>
    <name evidence="1" type="ORF">FA13DRAFT_1800094</name>
</gene>
<dbReference type="AlphaFoldDB" id="A0A4Y7SHD5"/>
<organism evidence="1 2">
    <name type="scientific">Coprinellus micaceus</name>
    <name type="common">Glistening ink-cap mushroom</name>
    <name type="synonym">Coprinus micaceus</name>
    <dbReference type="NCBI Taxonomy" id="71717"/>
    <lineage>
        <taxon>Eukaryota</taxon>
        <taxon>Fungi</taxon>
        <taxon>Dikarya</taxon>
        <taxon>Basidiomycota</taxon>
        <taxon>Agaricomycotina</taxon>
        <taxon>Agaricomycetes</taxon>
        <taxon>Agaricomycetidae</taxon>
        <taxon>Agaricales</taxon>
        <taxon>Agaricineae</taxon>
        <taxon>Psathyrellaceae</taxon>
        <taxon>Coprinellus</taxon>
    </lineage>
</organism>
<accession>A0A4Y7SHD5</accession>
<evidence type="ECO:0000313" key="2">
    <source>
        <dbReference type="Proteomes" id="UP000298030"/>
    </source>
</evidence>
<dbReference type="EMBL" id="QPFP01000116">
    <property type="protein sequence ID" value="TEB21276.1"/>
    <property type="molecule type" value="Genomic_DNA"/>
</dbReference>
<name>A0A4Y7SHD5_COPMI</name>
<proteinExistence type="predicted"/>
<dbReference type="Proteomes" id="UP000298030">
    <property type="component" value="Unassembled WGS sequence"/>
</dbReference>